<name>A0ABW4BG41_9LACO</name>
<dbReference type="PANTHER" id="PTHR43792:SF1">
    <property type="entry name" value="N-ACETYLTRANSFERASE DOMAIN-CONTAINING PROTEIN"/>
    <property type="match status" value="1"/>
</dbReference>
<dbReference type="PROSITE" id="PS51186">
    <property type="entry name" value="GNAT"/>
    <property type="match status" value="1"/>
</dbReference>
<dbReference type="PANTHER" id="PTHR43792">
    <property type="entry name" value="GNAT FAMILY, PUTATIVE (AFU_ORTHOLOGUE AFUA_3G00765)-RELATED-RELATED"/>
    <property type="match status" value="1"/>
</dbReference>
<dbReference type="InterPro" id="IPR016181">
    <property type="entry name" value="Acyl_CoA_acyltransferase"/>
</dbReference>
<dbReference type="SUPFAM" id="SSF55729">
    <property type="entry name" value="Acyl-CoA N-acyltransferases (Nat)"/>
    <property type="match status" value="1"/>
</dbReference>
<organism evidence="2 3">
    <name type="scientific">Lacticaseibacillus suilingensis</name>
    <dbReference type="NCBI Taxonomy" id="2799577"/>
    <lineage>
        <taxon>Bacteria</taxon>
        <taxon>Bacillati</taxon>
        <taxon>Bacillota</taxon>
        <taxon>Bacilli</taxon>
        <taxon>Lactobacillales</taxon>
        <taxon>Lactobacillaceae</taxon>
        <taxon>Lacticaseibacillus</taxon>
    </lineage>
</organism>
<dbReference type="Proteomes" id="UP001597199">
    <property type="component" value="Unassembled WGS sequence"/>
</dbReference>
<evidence type="ECO:0000259" key="1">
    <source>
        <dbReference type="PROSITE" id="PS51186"/>
    </source>
</evidence>
<dbReference type="GO" id="GO:0016746">
    <property type="term" value="F:acyltransferase activity"/>
    <property type="evidence" value="ECO:0007669"/>
    <property type="project" value="UniProtKB-KW"/>
</dbReference>
<keyword evidence="3" id="KW-1185">Reference proteome</keyword>
<sequence length="173" mass="20141">MGMIFETERLIAREMTAADLPALKETLQDPEAMYAYAHAFSDDEVAAWLANNRRRYREDGFGLWAVIRRSDRQFIGQCGLTKQVFRDQPVVEIGYLLARRFWHHGYAIEAAQGAKRYAFDQLKVPEVWSIIRDTNFASMNVAIRNGMLVRGRMVKHYYGIEMPHYGFSVRQRS</sequence>
<dbReference type="InterPro" id="IPR051531">
    <property type="entry name" value="N-acetyltransferase"/>
</dbReference>
<keyword evidence="2" id="KW-0012">Acyltransferase</keyword>
<evidence type="ECO:0000313" key="3">
    <source>
        <dbReference type="Proteomes" id="UP001597199"/>
    </source>
</evidence>
<dbReference type="EC" id="2.3.-.-" evidence="2"/>
<dbReference type="Pfam" id="PF13302">
    <property type="entry name" value="Acetyltransf_3"/>
    <property type="match status" value="1"/>
</dbReference>
<proteinExistence type="predicted"/>
<dbReference type="EMBL" id="JBHTOA010000033">
    <property type="protein sequence ID" value="MFD1399471.1"/>
    <property type="molecule type" value="Genomic_DNA"/>
</dbReference>
<feature type="domain" description="N-acetyltransferase" evidence="1">
    <location>
        <begin position="10"/>
        <end position="172"/>
    </location>
</feature>
<evidence type="ECO:0000313" key="2">
    <source>
        <dbReference type="EMBL" id="MFD1399471.1"/>
    </source>
</evidence>
<comment type="caution">
    <text evidence="2">The sequence shown here is derived from an EMBL/GenBank/DDBJ whole genome shotgun (WGS) entry which is preliminary data.</text>
</comment>
<dbReference type="RefSeq" id="WP_204119626.1">
    <property type="nucleotide sequence ID" value="NZ_BOLV01000019.1"/>
</dbReference>
<keyword evidence="2" id="KW-0808">Transferase</keyword>
<reference evidence="3" key="1">
    <citation type="journal article" date="2019" name="Int. J. Syst. Evol. Microbiol.">
        <title>The Global Catalogue of Microorganisms (GCM) 10K type strain sequencing project: providing services to taxonomists for standard genome sequencing and annotation.</title>
        <authorList>
            <consortium name="The Broad Institute Genomics Platform"/>
            <consortium name="The Broad Institute Genome Sequencing Center for Infectious Disease"/>
            <person name="Wu L."/>
            <person name="Ma J."/>
        </authorList>
    </citation>
    <scope>NUCLEOTIDE SEQUENCE [LARGE SCALE GENOMIC DNA]</scope>
    <source>
        <strain evidence="3">CCM 9110</strain>
    </source>
</reference>
<accession>A0ABW4BG41</accession>
<gene>
    <name evidence="2" type="ORF">ACFQ41_09135</name>
</gene>
<dbReference type="InterPro" id="IPR000182">
    <property type="entry name" value="GNAT_dom"/>
</dbReference>
<dbReference type="Gene3D" id="3.40.630.30">
    <property type="match status" value="1"/>
</dbReference>
<protein>
    <submittedName>
        <fullName evidence="2">GNAT family N-acetyltransferase</fullName>
        <ecNumber evidence="2">2.3.-.-</ecNumber>
    </submittedName>
</protein>